<evidence type="ECO:0000313" key="2">
    <source>
        <dbReference type="Proteomes" id="UP001589619"/>
    </source>
</evidence>
<dbReference type="Proteomes" id="UP001589619">
    <property type="component" value="Unassembled WGS sequence"/>
</dbReference>
<name>A0ABV5VZV2_9BACL</name>
<dbReference type="InterPro" id="IPR017853">
    <property type="entry name" value="GH"/>
</dbReference>
<dbReference type="EMBL" id="JBHMAG010000013">
    <property type="protein sequence ID" value="MFB9753840.1"/>
    <property type="molecule type" value="Genomic_DNA"/>
</dbReference>
<reference evidence="1 2" key="1">
    <citation type="submission" date="2024-09" db="EMBL/GenBank/DDBJ databases">
        <authorList>
            <person name="Sun Q."/>
            <person name="Mori K."/>
        </authorList>
    </citation>
    <scope>NUCLEOTIDE SEQUENCE [LARGE SCALE GENOMIC DNA]</scope>
    <source>
        <strain evidence="1 2">JCM 12520</strain>
    </source>
</reference>
<comment type="caution">
    <text evidence="1">The sequence shown here is derived from an EMBL/GenBank/DDBJ whole genome shotgun (WGS) entry which is preliminary data.</text>
</comment>
<sequence>MKKRRSLVWTGMLIVLVVAAGLGAAAFMNSRYGWMTPAVERFEANGIQLKFRTAGDQLERYENGEWKPFLVKGIDLGATVPGHDPGELAVTKEQYTRWFGQIAATGANTIRVYTILPPYFYEALVAFNRKHADTPLYLMQGIWSPEEKLIELKDAYLPEIKEAFEEEIVHAVGAVYGDTTIPPKPGKASGKYKANAGPYVIGWHLGTEWDPVMVTKTNEKHAAVPVAEGTHVTAKPEASPFERWLAGLLDDLATEEQKRNWQHPLAFTNWVTTDPLAHPGEVLYNEDLVSVDPMHVTAGDWLAGYYAAYHVYPYYPDFFRIDQTLNDVTDAEGNPDPYRSYLRKLKAHHAGIPIMVTEFGVPSSLGLAHLGPGGRDQGGHTEQEQGDINVAMYRTIIEEGYAGAALFSWQDEWFKKTWNTMPFELPADRRAMWLNVLTNEQMFGILGMYPSKEEKITINGDASDWKKLKKGKDKFRLETPLPGWKEVWAAHDEGYLYLMGELEQPFDAERQLLRFGFSTQAGGNKHAAELGGIVLDEGLDTLLTIGRDDETEMTIASNYDFQSRLYGTRYGMIPYPEEQQKDDSGVFLPWKLTVGLAMEPPDSKFNMPFEDVLVGKLQRGTNDFSSTQYNSLAGWEAKGTTVEVRIPWMMLGFSDPSSKQVITYEDSGKAFLTKATEGVRILPWISERAEAAGAGAGSAAKQVSLEAIKPYTWDGWNVAQYVERLKPSYERMKEAFNSAP</sequence>
<protein>
    <recommendedName>
        <fullName evidence="3">Family 2 glycosyl transferase</fullName>
    </recommendedName>
</protein>
<organism evidence="1 2">
    <name type="scientific">Paenibacillus hodogayensis</name>
    <dbReference type="NCBI Taxonomy" id="279208"/>
    <lineage>
        <taxon>Bacteria</taxon>
        <taxon>Bacillati</taxon>
        <taxon>Bacillota</taxon>
        <taxon>Bacilli</taxon>
        <taxon>Bacillales</taxon>
        <taxon>Paenibacillaceae</taxon>
        <taxon>Paenibacillus</taxon>
    </lineage>
</organism>
<evidence type="ECO:0008006" key="3">
    <source>
        <dbReference type="Google" id="ProtNLM"/>
    </source>
</evidence>
<evidence type="ECO:0000313" key="1">
    <source>
        <dbReference type="EMBL" id="MFB9753840.1"/>
    </source>
</evidence>
<dbReference type="SUPFAM" id="SSF51445">
    <property type="entry name" value="(Trans)glycosidases"/>
    <property type="match status" value="1"/>
</dbReference>
<dbReference type="SUPFAM" id="SSF49344">
    <property type="entry name" value="CBD9-like"/>
    <property type="match status" value="1"/>
</dbReference>
<gene>
    <name evidence="1" type="ORF">ACFFNY_19905</name>
</gene>
<dbReference type="Gene3D" id="3.20.20.80">
    <property type="entry name" value="Glycosidases"/>
    <property type="match status" value="1"/>
</dbReference>
<keyword evidence="2" id="KW-1185">Reference proteome</keyword>
<dbReference type="RefSeq" id="WP_344915089.1">
    <property type="nucleotide sequence ID" value="NZ_BAAAYO010000014.1"/>
</dbReference>
<proteinExistence type="predicted"/>
<accession>A0ABV5VZV2</accession>